<dbReference type="PROSITE" id="PS50977">
    <property type="entry name" value="HTH_TETR_2"/>
    <property type="match status" value="1"/>
</dbReference>
<dbReference type="InterPro" id="IPR054129">
    <property type="entry name" value="DesT_TetR_C"/>
</dbReference>
<proteinExistence type="predicted"/>
<evidence type="ECO:0000313" key="7">
    <source>
        <dbReference type="Proteomes" id="UP000092482"/>
    </source>
</evidence>
<sequence length="211" mass="23119">MTSPSPRERRLRLPRVERRAQLLGAAQEAFAESGYHATAMDDIAVRAGVSKPVLYQHFSSKLDLYLAIAESVSEEVVRTIDGALESGQTNHARISGCLTRFFEFVESPSSGYAILFQSDMASEPAVSAIVERTRRACGESMGRVLAEETDLTWDECVLLGTAMAGMAHAAALSWYGRRDTLPRDRVLELLSTITWRGWGAVPPRTTSLAQG</sequence>
<dbReference type="InterPro" id="IPR001647">
    <property type="entry name" value="HTH_TetR"/>
</dbReference>
<dbReference type="EMBL" id="CP014989">
    <property type="protein sequence ID" value="ANS80415.1"/>
    <property type="molecule type" value="Genomic_DNA"/>
</dbReference>
<keyword evidence="3" id="KW-0804">Transcription</keyword>
<dbReference type="GO" id="GO:0000976">
    <property type="term" value="F:transcription cis-regulatory region binding"/>
    <property type="evidence" value="ECO:0007669"/>
    <property type="project" value="TreeGrafter"/>
</dbReference>
<reference evidence="6 7" key="1">
    <citation type="submission" date="2016-03" db="EMBL/GenBank/DDBJ databases">
        <title>Shallow-sea hydrothermal system.</title>
        <authorList>
            <person name="Tang K."/>
        </authorList>
    </citation>
    <scope>NUCLEOTIDE SEQUENCE [LARGE SCALE GENOMIC DNA]</scope>
    <source>
        <strain evidence="6 7">JLT9</strain>
    </source>
</reference>
<dbReference type="FunFam" id="1.10.10.60:FF:000141">
    <property type="entry name" value="TetR family transcriptional regulator"/>
    <property type="match status" value="1"/>
</dbReference>
<dbReference type="PRINTS" id="PR00455">
    <property type="entry name" value="HTHTETR"/>
</dbReference>
<dbReference type="PANTHER" id="PTHR30055">
    <property type="entry name" value="HTH-TYPE TRANSCRIPTIONAL REGULATOR RUTR"/>
    <property type="match status" value="1"/>
</dbReference>
<dbReference type="GO" id="GO:0003700">
    <property type="term" value="F:DNA-binding transcription factor activity"/>
    <property type="evidence" value="ECO:0007669"/>
    <property type="project" value="TreeGrafter"/>
</dbReference>
<feature type="domain" description="HTH tetR-type" evidence="5">
    <location>
        <begin position="16"/>
        <end position="76"/>
    </location>
</feature>
<organism evidence="6 7">
    <name type="scientific">Serinicoccus hydrothermalis</name>
    <dbReference type="NCBI Taxonomy" id="1758689"/>
    <lineage>
        <taxon>Bacteria</taxon>
        <taxon>Bacillati</taxon>
        <taxon>Actinomycetota</taxon>
        <taxon>Actinomycetes</taxon>
        <taxon>Micrococcales</taxon>
        <taxon>Ornithinimicrobiaceae</taxon>
        <taxon>Serinicoccus</taxon>
    </lineage>
</organism>
<dbReference type="STRING" id="1758689.SGUI_3019"/>
<dbReference type="AlphaFoldDB" id="A0A1B1NG44"/>
<evidence type="ECO:0000313" key="6">
    <source>
        <dbReference type="EMBL" id="ANS80415.1"/>
    </source>
</evidence>
<dbReference type="GO" id="GO:0045892">
    <property type="term" value="P:negative regulation of DNA-templated transcription"/>
    <property type="evidence" value="ECO:0007669"/>
    <property type="project" value="UniProtKB-ARBA"/>
</dbReference>
<dbReference type="Proteomes" id="UP000092482">
    <property type="component" value="Chromosome"/>
</dbReference>
<dbReference type="Gene3D" id="1.10.357.10">
    <property type="entry name" value="Tetracycline Repressor, domain 2"/>
    <property type="match status" value="1"/>
</dbReference>
<dbReference type="InterPro" id="IPR036271">
    <property type="entry name" value="Tet_transcr_reg_TetR-rel_C_sf"/>
</dbReference>
<protein>
    <submittedName>
        <fullName evidence="6">Transcriptional regulator, TetR family</fullName>
    </submittedName>
</protein>
<gene>
    <name evidence="6" type="ORF">SGUI_3019</name>
</gene>
<dbReference type="Pfam" id="PF21943">
    <property type="entry name" value="TetR_C_46"/>
    <property type="match status" value="1"/>
</dbReference>
<evidence type="ECO:0000256" key="3">
    <source>
        <dbReference type="ARBA" id="ARBA00023163"/>
    </source>
</evidence>
<dbReference type="InterPro" id="IPR009057">
    <property type="entry name" value="Homeodomain-like_sf"/>
</dbReference>
<dbReference type="PANTHER" id="PTHR30055:SF160">
    <property type="entry name" value="TRANSCRIPTIONAL REGULATORY PROTEIN (PROBABLY ASNC-FAMILY)-RELATED"/>
    <property type="match status" value="1"/>
</dbReference>
<feature type="DNA-binding region" description="H-T-H motif" evidence="4">
    <location>
        <begin position="39"/>
        <end position="58"/>
    </location>
</feature>
<evidence type="ECO:0000256" key="2">
    <source>
        <dbReference type="ARBA" id="ARBA00023125"/>
    </source>
</evidence>
<evidence type="ECO:0000256" key="4">
    <source>
        <dbReference type="PROSITE-ProRule" id="PRU00335"/>
    </source>
</evidence>
<accession>A0A1B1NG44</accession>
<dbReference type="SUPFAM" id="SSF46689">
    <property type="entry name" value="Homeodomain-like"/>
    <property type="match status" value="1"/>
</dbReference>
<dbReference type="SUPFAM" id="SSF48498">
    <property type="entry name" value="Tetracyclin repressor-like, C-terminal domain"/>
    <property type="match status" value="1"/>
</dbReference>
<keyword evidence="2 4" id="KW-0238">DNA-binding</keyword>
<evidence type="ECO:0000259" key="5">
    <source>
        <dbReference type="PROSITE" id="PS50977"/>
    </source>
</evidence>
<keyword evidence="7" id="KW-1185">Reference proteome</keyword>
<dbReference type="PATRIC" id="fig|1758689.4.peg.3148"/>
<name>A0A1B1NG44_9MICO</name>
<keyword evidence="1" id="KW-0805">Transcription regulation</keyword>
<evidence type="ECO:0000256" key="1">
    <source>
        <dbReference type="ARBA" id="ARBA00023015"/>
    </source>
</evidence>
<dbReference type="InterPro" id="IPR050109">
    <property type="entry name" value="HTH-type_TetR-like_transc_reg"/>
</dbReference>
<dbReference type="RefSeq" id="WP_066641733.1">
    <property type="nucleotide sequence ID" value="NZ_CP014989.1"/>
</dbReference>
<dbReference type="Pfam" id="PF00440">
    <property type="entry name" value="TetR_N"/>
    <property type="match status" value="1"/>
</dbReference>
<dbReference type="KEGG" id="serj:SGUI_3019"/>